<keyword evidence="2" id="KW-0812">Transmembrane</keyword>
<evidence type="ECO:0000313" key="3">
    <source>
        <dbReference type="EMBL" id="OAH31682.1"/>
    </source>
</evidence>
<evidence type="ECO:0000256" key="1">
    <source>
        <dbReference type="SAM" id="MobiDB-lite"/>
    </source>
</evidence>
<dbReference type="EMBL" id="LSTQ01000004">
    <property type="protein sequence ID" value="OAH31682.1"/>
    <property type="molecule type" value="Genomic_DNA"/>
</dbReference>
<keyword evidence="2" id="KW-1133">Transmembrane helix</keyword>
<dbReference type="STRING" id="1705.CA21670_08140"/>
<proteinExistence type="predicted"/>
<dbReference type="AlphaFoldDB" id="A0A177ISD6"/>
<feature type="transmembrane region" description="Helical" evidence="2">
    <location>
        <begin position="42"/>
        <end position="63"/>
    </location>
</feature>
<dbReference type="Proteomes" id="UP000076947">
    <property type="component" value="Unassembled WGS sequence"/>
</dbReference>
<evidence type="ECO:0000313" key="4">
    <source>
        <dbReference type="Proteomes" id="UP000076947"/>
    </source>
</evidence>
<keyword evidence="2" id="KW-0472">Membrane</keyword>
<gene>
    <name evidence="3" type="ORF">AYJ05_08680</name>
</gene>
<name>A0A177ISD6_9CORY</name>
<accession>A0A177ISD6</accession>
<sequence length="208" mass="22621">MPENMPDAHNSNLSNQQRVEKAESSNQNSFDQYKGSKTVDRWMWIVGVLVVVLAVVAALFAWIRSNAEPEPTPMVERGVVEVDSASPVKRLDGGFVGTFAGEFNAGPENAWNGVISFAGTTAMLVYPTTGCQALLTLMEPEAGEESVVTYDTQALNKKCVTDGFWEFEEDAGQLSAQYFEESAAGEKELKAAASLTRSLDDLVKNSQQ</sequence>
<protein>
    <submittedName>
        <fullName evidence="3">Lipase</fullName>
    </submittedName>
</protein>
<keyword evidence="4" id="KW-1185">Reference proteome</keyword>
<dbReference type="OrthoDB" id="4426423at2"/>
<comment type="caution">
    <text evidence="3">The sequence shown here is derived from an EMBL/GenBank/DDBJ whole genome shotgun (WGS) entry which is preliminary data.</text>
</comment>
<organism evidence="3 4">
    <name type="scientific">Corynebacterium stationis</name>
    <dbReference type="NCBI Taxonomy" id="1705"/>
    <lineage>
        <taxon>Bacteria</taxon>
        <taxon>Bacillati</taxon>
        <taxon>Actinomycetota</taxon>
        <taxon>Actinomycetes</taxon>
        <taxon>Mycobacteriales</taxon>
        <taxon>Corynebacteriaceae</taxon>
        <taxon>Corynebacterium</taxon>
    </lineage>
</organism>
<reference evidence="4" key="1">
    <citation type="submission" date="2016-02" db="EMBL/GenBank/DDBJ databases">
        <authorList>
            <person name="Kaur G."/>
            <person name="Nair G.R."/>
            <person name="Mayilraj S."/>
        </authorList>
    </citation>
    <scope>NUCLEOTIDE SEQUENCE [LARGE SCALE GENOMIC DNA]</scope>
    <source>
        <strain evidence="4">GA-15</strain>
    </source>
</reference>
<feature type="region of interest" description="Disordered" evidence="1">
    <location>
        <begin position="1"/>
        <end position="31"/>
    </location>
</feature>
<evidence type="ECO:0000256" key="2">
    <source>
        <dbReference type="SAM" id="Phobius"/>
    </source>
</evidence>